<feature type="region of interest" description="Disordered" evidence="1">
    <location>
        <begin position="255"/>
        <end position="315"/>
    </location>
</feature>
<evidence type="ECO:0000313" key="2">
    <source>
        <dbReference type="EMBL" id="PFH36032.1"/>
    </source>
</evidence>
<feature type="region of interest" description="Disordered" evidence="1">
    <location>
        <begin position="738"/>
        <end position="765"/>
    </location>
</feature>
<feature type="compositionally biased region" description="Basic and acidic residues" evidence="1">
    <location>
        <begin position="738"/>
        <end position="753"/>
    </location>
</feature>
<dbReference type="GeneID" id="40310612"/>
<name>A0A2A9MKS7_BESBE</name>
<gene>
    <name evidence="2" type="ORF">BESB_056830</name>
</gene>
<evidence type="ECO:0000313" key="3">
    <source>
        <dbReference type="Proteomes" id="UP000224006"/>
    </source>
</evidence>
<feature type="region of interest" description="Disordered" evidence="1">
    <location>
        <begin position="890"/>
        <end position="913"/>
    </location>
</feature>
<feature type="compositionally biased region" description="Low complexity" evidence="1">
    <location>
        <begin position="754"/>
        <end position="765"/>
    </location>
</feature>
<dbReference type="OrthoDB" id="333423at2759"/>
<dbReference type="VEuPathDB" id="ToxoDB:BESB_056830"/>
<feature type="compositionally biased region" description="Basic and acidic residues" evidence="1">
    <location>
        <begin position="16"/>
        <end position="35"/>
    </location>
</feature>
<dbReference type="RefSeq" id="XP_029220041.1">
    <property type="nucleotide sequence ID" value="XM_029364118.1"/>
</dbReference>
<proteinExistence type="predicted"/>
<dbReference type="AlphaFoldDB" id="A0A2A9MKS7"/>
<feature type="compositionally biased region" description="Low complexity" evidence="1">
    <location>
        <begin position="98"/>
        <end position="108"/>
    </location>
</feature>
<reference evidence="2 3" key="1">
    <citation type="submission" date="2017-09" db="EMBL/GenBank/DDBJ databases">
        <title>Genome sequencing of Besnoitia besnoiti strain Bb-Ger1.</title>
        <authorList>
            <person name="Schares G."/>
            <person name="Venepally P."/>
            <person name="Lorenzi H.A."/>
        </authorList>
    </citation>
    <scope>NUCLEOTIDE SEQUENCE [LARGE SCALE GENOMIC DNA]</scope>
    <source>
        <strain evidence="2 3">Bb-Ger1</strain>
    </source>
</reference>
<feature type="region of interest" description="Disordered" evidence="1">
    <location>
        <begin position="1"/>
        <end position="81"/>
    </location>
</feature>
<dbReference type="EMBL" id="NWUJ01000004">
    <property type="protein sequence ID" value="PFH36032.1"/>
    <property type="molecule type" value="Genomic_DNA"/>
</dbReference>
<keyword evidence="3" id="KW-1185">Reference proteome</keyword>
<protein>
    <submittedName>
        <fullName evidence="2">Uncharacterized protein</fullName>
    </submittedName>
</protein>
<sequence>MEGGPLSSNPPPQEVATKEEASPEAETKTDNKSADAEQAWPQEGEEPHPSNLEDMAAPLPRKESSILKRSGSSAVDKAVKKGVSWGASADRAVSFQTEEAPSSSAAESKLPMGEGGAVEPSLSGVLRTSGDMRRSRFNIPRLELETNLKNSFEEEGGRPAALLKDLGLSQSSVSSRGSVSSRSSFASSHFSHLSSTQEILSSAFHTVYKKNYLASMASKDNPPFVRADMLAEHPASLEVFGFPCRSLRESRLCSSRSAMSTSSEEEDAEGGFGFLESTSSQASAKEAMKPAIRRRPRFRFQSDGSRAEGASTDSLSSIEAPHALVADLLEHRCSVGEDMPERKRSVCVRRSGIMSKLSLRKSARSLQRTPTVSAMELERSEKRYEAEVFSEILEKVNARAHRRGERPEVYEQLAPEKKKTETHLPASPFSEGFFTDAPGKANVEIRTRKIDPEWAFQQFSGKKIDGEARFDDSLEILYEEREEVKLHGYSRFQKESAKERYDRLVREVPHAIVGVREYSSNMNLLEKIHKEEEDPPEGSRAAYVLRLNDMLRSQREAVGALVKDYVAADVTLQNVLFGRTNFTLEGELVDVDLFDAYCPDDCLPVNAVASSAFASSHGSACAQGLGIPIRRGVAEPAIQIRDGAVNEGIALANFERRLQTLEGRLEDVCNLIDENRLLPQKSLTRDALDKFKADSRSFAAQLTAMDNVLSHALSEPALNRLELRLQVVKSQMEEQEAFVRSREQQRAREKQRQVESGAADPADLVDLPDDWKPETLLKRLHESLISFKGTAERIDEIGGKLESAFAARKPLVDFLKKMHNQEKQNEVVLATLGSAVQMLQALNGAHAKAKETAGVSPVLGFFGAEAPAASPKRKSVAGLESAALGLRSGSGSQGMSLLPAPSIRRTKTGSSDKMEPLLQKRVSFDLKSRATRVSSKDEAKLQELLRKAGLRDTLKLKRGATESFGAAQAAPAAEGSNPQTTSWRVMKFKSFS</sequence>
<comment type="caution">
    <text evidence="2">The sequence shown here is derived from an EMBL/GenBank/DDBJ whole genome shotgun (WGS) entry which is preliminary data.</text>
</comment>
<evidence type="ECO:0000256" key="1">
    <source>
        <dbReference type="SAM" id="MobiDB-lite"/>
    </source>
</evidence>
<dbReference type="Proteomes" id="UP000224006">
    <property type="component" value="Chromosome IV"/>
</dbReference>
<organism evidence="2 3">
    <name type="scientific">Besnoitia besnoiti</name>
    <name type="common">Apicomplexan protozoan</name>
    <dbReference type="NCBI Taxonomy" id="94643"/>
    <lineage>
        <taxon>Eukaryota</taxon>
        <taxon>Sar</taxon>
        <taxon>Alveolata</taxon>
        <taxon>Apicomplexa</taxon>
        <taxon>Conoidasida</taxon>
        <taxon>Coccidia</taxon>
        <taxon>Eucoccidiorida</taxon>
        <taxon>Eimeriorina</taxon>
        <taxon>Sarcocystidae</taxon>
        <taxon>Besnoitia</taxon>
    </lineage>
</organism>
<accession>A0A2A9MKS7</accession>
<feature type="region of interest" description="Disordered" evidence="1">
    <location>
        <begin position="93"/>
        <end position="127"/>
    </location>
</feature>
<dbReference type="KEGG" id="bbes:BESB_056830"/>